<protein>
    <submittedName>
        <fullName evidence="2">DUF308 domain-containing protein</fullName>
    </submittedName>
</protein>
<keyword evidence="1" id="KW-0812">Transmembrane</keyword>
<keyword evidence="1" id="KW-1133">Transmembrane helix</keyword>
<sequence>MLSSPNALLWRGLLAVVIGIVSVSWPGITVGAFVVLFAVYAFMYAVMDGVRAFSSDRVGPVLGWLLLAVLSVVAGVSSLAWPGITALVLTLWVAAWALATGATEVGLAFLRGETAGERALFLLTGLVSVALGFVLFVRPDIGAVSLATVFGLFSIVHGISAVFASSEVRRRRRPQPLGG</sequence>
<feature type="transmembrane region" description="Helical" evidence="1">
    <location>
        <begin position="12"/>
        <end position="40"/>
    </location>
</feature>
<feature type="transmembrane region" description="Helical" evidence="1">
    <location>
        <begin position="61"/>
        <end position="81"/>
    </location>
</feature>
<dbReference type="InterPro" id="IPR052712">
    <property type="entry name" value="Acid_resist_chaperone_HdeD"/>
</dbReference>
<dbReference type="PANTHER" id="PTHR34989:SF1">
    <property type="entry name" value="PROTEIN HDED"/>
    <property type="match status" value="1"/>
</dbReference>
<dbReference type="PANTHER" id="PTHR34989">
    <property type="entry name" value="PROTEIN HDED"/>
    <property type="match status" value="1"/>
</dbReference>
<comment type="caution">
    <text evidence="2">The sequence shown here is derived from an EMBL/GenBank/DDBJ whole genome shotgun (WGS) entry which is preliminary data.</text>
</comment>
<dbReference type="Pfam" id="PF03729">
    <property type="entry name" value="DUF308"/>
    <property type="match status" value="2"/>
</dbReference>
<organism evidence="2 3">
    <name type="scientific">Streptomyces hyaluromycini</name>
    <dbReference type="NCBI Taxonomy" id="1377993"/>
    <lineage>
        <taxon>Bacteria</taxon>
        <taxon>Bacillati</taxon>
        <taxon>Actinomycetota</taxon>
        <taxon>Actinomycetes</taxon>
        <taxon>Kitasatosporales</taxon>
        <taxon>Streptomycetaceae</taxon>
        <taxon>Streptomyces</taxon>
    </lineage>
</organism>
<proteinExistence type="predicted"/>
<keyword evidence="1" id="KW-0472">Membrane</keyword>
<feature type="transmembrane region" description="Helical" evidence="1">
    <location>
        <begin position="119"/>
        <end position="137"/>
    </location>
</feature>
<accession>A0ABV1X654</accession>
<keyword evidence="3" id="KW-1185">Reference proteome</keyword>
<dbReference type="EMBL" id="JBEPEK010000340">
    <property type="protein sequence ID" value="MER7184518.1"/>
    <property type="molecule type" value="Genomic_DNA"/>
</dbReference>
<dbReference type="Proteomes" id="UP001474181">
    <property type="component" value="Unassembled WGS sequence"/>
</dbReference>
<dbReference type="InterPro" id="IPR005325">
    <property type="entry name" value="DUF308_memb"/>
</dbReference>
<feature type="transmembrane region" description="Helical" evidence="1">
    <location>
        <begin position="143"/>
        <end position="164"/>
    </location>
</feature>
<feature type="transmembrane region" description="Helical" evidence="1">
    <location>
        <begin position="87"/>
        <end position="110"/>
    </location>
</feature>
<reference evidence="2 3" key="1">
    <citation type="submission" date="2024-06" db="EMBL/GenBank/DDBJ databases">
        <title>The Natural Products Discovery Center: Release of the First 8490 Sequenced Strains for Exploring Actinobacteria Biosynthetic Diversity.</title>
        <authorList>
            <person name="Kalkreuter E."/>
            <person name="Kautsar S.A."/>
            <person name="Yang D."/>
            <person name="Bader C.D."/>
            <person name="Teijaro C.N."/>
            <person name="Fluegel L."/>
            <person name="Davis C.M."/>
            <person name="Simpson J.R."/>
            <person name="Lauterbach L."/>
            <person name="Steele A.D."/>
            <person name="Gui C."/>
            <person name="Meng S."/>
            <person name="Li G."/>
            <person name="Viehrig K."/>
            <person name="Ye F."/>
            <person name="Su P."/>
            <person name="Kiefer A.F."/>
            <person name="Nichols A."/>
            <person name="Cepeda A.J."/>
            <person name="Yan W."/>
            <person name="Fan B."/>
            <person name="Jiang Y."/>
            <person name="Adhikari A."/>
            <person name="Zheng C.-J."/>
            <person name="Schuster L."/>
            <person name="Cowan T.M."/>
            <person name="Smanski M.J."/>
            <person name="Chevrette M.G."/>
            <person name="De Carvalho L.P.S."/>
            <person name="Shen B."/>
        </authorList>
    </citation>
    <scope>NUCLEOTIDE SEQUENCE [LARGE SCALE GENOMIC DNA]</scope>
    <source>
        <strain evidence="2 3">NPDC000234</strain>
    </source>
</reference>
<gene>
    <name evidence="2" type="ORF">ABT404_34505</name>
</gene>
<name>A0ABV1X654_9ACTN</name>
<evidence type="ECO:0000313" key="3">
    <source>
        <dbReference type="Proteomes" id="UP001474181"/>
    </source>
</evidence>
<evidence type="ECO:0000313" key="2">
    <source>
        <dbReference type="EMBL" id="MER7184518.1"/>
    </source>
</evidence>
<evidence type="ECO:0000256" key="1">
    <source>
        <dbReference type="SAM" id="Phobius"/>
    </source>
</evidence>
<dbReference type="RefSeq" id="WP_089105651.1">
    <property type="nucleotide sequence ID" value="NZ_BCFL01000028.1"/>
</dbReference>